<protein>
    <submittedName>
        <fullName evidence="1">Uncharacterized protein</fullName>
    </submittedName>
</protein>
<proteinExistence type="predicted"/>
<name>A0A4P6X3J7_HYDPS</name>
<gene>
    <name evidence="1" type="ORF">HPF_11295</name>
</gene>
<dbReference type="Proteomes" id="UP000293912">
    <property type="component" value="Chromosome"/>
</dbReference>
<dbReference type="AlphaFoldDB" id="A0A4P6X3J7"/>
<dbReference type="KEGG" id="hpse:HPF_11295"/>
<dbReference type="RefSeq" id="WP_066260852.1">
    <property type="nucleotide sequence ID" value="NZ_CP037867.1"/>
</dbReference>
<keyword evidence="2" id="KW-1185">Reference proteome</keyword>
<organism evidence="1 2">
    <name type="scientific">Hydrogenophaga pseudoflava</name>
    <name type="common">Pseudomonas carboxydoflava</name>
    <dbReference type="NCBI Taxonomy" id="47421"/>
    <lineage>
        <taxon>Bacteria</taxon>
        <taxon>Pseudomonadati</taxon>
        <taxon>Pseudomonadota</taxon>
        <taxon>Betaproteobacteria</taxon>
        <taxon>Burkholderiales</taxon>
        <taxon>Comamonadaceae</taxon>
        <taxon>Hydrogenophaga</taxon>
    </lineage>
</organism>
<evidence type="ECO:0000313" key="2">
    <source>
        <dbReference type="Proteomes" id="UP000293912"/>
    </source>
</evidence>
<sequence length="179" mass="20641">MTTRQPLSPKMGFANTLHMADGRSVHDAQHAPYLVAASLHELGMVDWLPRVFGFLRMYDGVARWMETGMPEAACMADLDLREEVMRKRSGATQPEQDPAALRFRLAVLLTNSPVTLFGARWKLERRFKDLPMDIPWNPLEQPWLTFLGQHIVLPDHATLHINRKGRQIRQQLMAYLLER</sequence>
<accession>A0A4P6X3J7</accession>
<reference evidence="1 2" key="1">
    <citation type="submission" date="2019-03" db="EMBL/GenBank/DDBJ databases">
        <authorList>
            <person name="Sebastian G."/>
            <person name="Baumann P."/>
            <person name="Ruckert C."/>
            <person name="Kalinowski J."/>
            <person name="Nebel B."/>
            <person name="Takors R."/>
            <person name="Blombach B."/>
        </authorList>
    </citation>
    <scope>NUCLEOTIDE SEQUENCE [LARGE SCALE GENOMIC DNA]</scope>
    <source>
        <strain evidence="1 2">DSM 1084</strain>
    </source>
</reference>
<dbReference type="EMBL" id="CP037867">
    <property type="protein sequence ID" value="QBM28274.1"/>
    <property type="molecule type" value="Genomic_DNA"/>
</dbReference>
<evidence type="ECO:0000313" key="1">
    <source>
        <dbReference type="EMBL" id="QBM28274.1"/>
    </source>
</evidence>